<evidence type="ECO:0000313" key="8">
    <source>
        <dbReference type="EMBL" id="CAG8123006.1"/>
    </source>
</evidence>
<protein>
    <recommendedName>
        <fullName evidence="7">SUN domain-containing protein</fullName>
    </recommendedName>
</protein>
<dbReference type="InterPro" id="IPR045119">
    <property type="entry name" value="SUN1-5"/>
</dbReference>
<feature type="compositionally biased region" description="Polar residues" evidence="5">
    <location>
        <begin position="105"/>
        <end position="115"/>
    </location>
</feature>
<evidence type="ECO:0000256" key="2">
    <source>
        <dbReference type="ARBA" id="ARBA00022692"/>
    </source>
</evidence>
<keyword evidence="4 6" id="KW-0472">Membrane</keyword>
<comment type="subcellular location">
    <subcellularLocation>
        <location evidence="1">Membrane</location>
    </subcellularLocation>
</comment>
<evidence type="ECO:0000259" key="7">
    <source>
        <dbReference type="PROSITE" id="PS51469"/>
    </source>
</evidence>
<dbReference type="GO" id="GO:0043495">
    <property type="term" value="F:protein-membrane adaptor activity"/>
    <property type="evidence" value="ECO:0007669"/>
    <property type="project" value="TreeGrafter"/>
</dbReference>
<dbReference type="InterPro" id="IPR012919">
    <property type="entry name" value="SUN_dom"/>
</dbReference>
<feature type="domain" description="SUN" evidence="7">
    <location>
        <begin position="423"/>
        <end position="677"/>
    </location>
</feature>
<dbReference type="Gene3D" id="2.60.120.260">
    <property type="entry name" value="Galactose-binding domain-like"/>
    <property type="match status" value="1"/>
</dbReference>
<dbReference type="GO" id="GO:0034993">
    <property type="term" value="C:meiotic nuclear membrane microtubule tethering complex"/>
    <property type="evidence" value="ECO:0007669"/>
    <property type="project" value="TreeGrafter"/>
</dbReference>
<feature type="region of interest" description="Disordered" evidence="5">
    <location>
        <begin position="82"/>
        <end position="218"/>
    </location>
</feature>
<dbReference type="PANTHER" id="PTHR12911:SF8">
    <property type="entry name" value="KLAROID PROTEIN-RELATED"/>
    <property type="match status" value="1"/>
</dbReference>
<reference evidence="8" key="1">
    <citation type="submission" date="2021-07" db="EMBL/GenBank/DDBJ databases">
        <authorList>
            <person name="Branca A.L. A."/>
        </authorList>
    </citation>
    <scope>NUCLEOTIDE SEQUENCE</scope>
</reference>
<organism evidence="8 9">
    <name type="scientific">Penicillium olsonii</name>
    <dbReference type="NCBI Taxonomy" id="99116"/>
    <lineage>
        <taxon>Eukaryota</taxon>
        <taxon>Fungi</taxon>
        <taxon>Dikarya</taxon>
        <taxon>Ascomycota</taxon>
        <taxon>Pezizomycotina</taxon>
        <taxon>Eurotiomycetes</taxon>
        <taxon>Eurotiomycetidae</taxon>
        <taxon>Eurotiales</taxon>
        <taxon>Aspergillaceae</taxon>
        <taxon>Penicillium</taxon>
    </lineage>
</organism>
<feature type="transmembrane region" description="Helical" evidence="6">
    <location>
        <begin position="314"/>
        <end position="334"/>
    </location>
</feature>
<dbReference type="PANTHER" id="PTHR12911">
    <property type="entry name" value="SAD1/UNC-84-LIKE PROTEIN-RELATED"/>
    <property type="match status" value="1"/>
</dbReference>
<feature type="region of interest" description="Disordered" evidence="5">
    <location>
        <begin position="1"/>
        <end position="22"/>
    </location>
</feature>
<feature type="region of interest" description="Disordered" evidence="5">
    <location>
        <begin position="234"/>
        <end position="258"/>
    </location>
</feature>
<feature type="compositionally biased region" description="Low complexity" evidence="5">
    <location>
        <begin position="149"/>
        <end position="159"/>
    </location>
</feature>
<feature type="compositionally biased region" description="Basic and acidic residues" evidence="5">
    <location>
        <begin position="190"/>
        <end position="213"/>
    </location>
</feature>
<keyword evidence="3 6" id="KW-1133">Transmembrane helix</keyword>
<dbReference type="AlphaFoldDB" id="A0A9W4HU22"/>
<keyword evidence="2 6" id="KW-0812">Transmembrane</keyword>
<dbReference type="OrthoDB" id="342281at2759"/>
<comment type="caution">
    <text evidence="8">The sequence shown here is derived from an EMBL/GenBank/DDBJ whole genome shotgun (WGS) entry which is preliminary data.</text>
</comment>
<evidence type="ECO:0000256" key="4">
    <source>
        <dbReference type="ARBA" id="ARBA00023136"/>
    </source>
</evidence>
<accession>A0A9W4HU22</accession>
<dbReference type="EMBL" id="CAJVOS010000027">
    <property type="protein sequence ID" value="CAG8123006.1"/>
    <property type="molecule type" value="Genomic_DNA"/>
</dbReference>
<feature type="region of interest" description="Disordered" evidence="5">
    <location>
        <begin position="272"/>
        <end position="292"/>
    </location>
</feature>
<dbReference type="Proteomes" id="UP001153618">
    <property type="component" value="Unassembled WGS sequence"/>
</dbReference>
<gene>
    <name evidence="8" type="ORF">POLS_LOCUS5293</name>
</gene>
<sequence>MPPKRATRRNGGTPQRSSFVNESGYQAIVNPYNQPDLPAVPIGASWNYGAATTAAMPSRMGVRPTMDIDQMVETTEARMEIARERSAAVKQKQPQARAKREPTPDQAQLQQSLNKATEDHQSDRTPTPPVPHSVSTDSSPGAQPPSQRLLSNSPLYPSPLQRPGSRHASIASSVSRHSSVDNASEASWNLERDINEDDLQRTRPSKYRGEAHGENISAPPRRISGLAIVPEEDESVKSEPGEWNPIAQTPPPELPPGPPRQSFMRRWLSAMKPKRPLTNPTPTEAPNPEPPRATRRGLFQILVESADKGPYASLVRAALWLIVIVGSISFYLVAVKIHQSLDPLGWDLDRSAMNTSNPEIYRGLRNQISKMDVKMSSLSSELSSVMSEQANSHAVDSRPTDTADLVVHRNPVHKVNFLSVALGALIDPAYTSPTLGYKLGTPARAVLWLFQKSPQTVVRAPQSPIAALSAWEEVGDCWCSASRGGSTQLSVLLGRNIVAEELVVEHVPLGASLEPEAAPRTIEVWARFKVNPHKTPVKAKHTPGAVPGRGFFSIFGDATVSPESSATQVPSSRETGLGGYLIPGIGSLHELIMDLLRRSNPFEPEYAYSDDPILGQNFYRIGKAEYNIHSPDHIQRFKLNTIVDVSTIRVDKVVFRVTSNWGSKHTCIYRFKLHGHI</sequence>
<feature type="compositionally biased region" description="Pro residues" evidence="5">
    <location>
        <begin position="248"/>
        <end position="258"/>
    </location>
</feature>
<evidence type="ECO:0000256" key="6">
    <source>
        <dbReference type="SAM" id="Phobius"/>
    </source>
</evidence>
<evidence type="ECO:0000256" key="1">
    <source>
        <dbReference type="ARBA" id="ARBA00004370"/>
    </source>
</evidence>
<proteinExistence type="predicted"/>
<evidence type="ECO:0000313" key="9">
    <source>
        <dbReference type="Proteomes" id="UP001153618"/>
    </source>
</evidence>
<evidence type="ECO:0000256" key="3">
    <source>
        <dbReference type="ARBA" id="ARBA00022989"/>
    </source>
</evidence>
<feature type="compositionally biased region" description="Polar residues" evidence="5">
    <location>
        <begin position="10"/>
        <end position="22"/>
    </location>
</feature>
<dbReference type="Pfam" id="PF07738">
    <property type="entry name" value="Sad1_UNC"/>
    <property type="match status" value="1"/>
</dbReference>
<feature type="compositionally biased region" description="Low complexity" evidence="5">
    <location>
        <begin position="166"/>
        <end position="177"/>
    </location>
</feature>
<name>A0A9W4HU22_PENOL</name>
<dbReference type="PROSITE" id="PS51469">
    <property type="entry name" value="SUN"/>
    <property type="match status" value="1"/>
</dbReference>
<keyword evidence="9" id="KW-1185">Reference proteome</keyword>
<evidence type="ECO:0000256" key="5">
    <source>
        <dbReference type="SAM" id="MobiDB-lite"/>
    </source>
</evidence>